<dbReference type="PANTHER" id="PTHR34847">
    <property type="entry name" value="NODULATION PROTEIN U"/>
    <property type="match status" value="1"/>
</dbReference>
<dbReference type="OrthoDB" id="9780777at2"/>
<proteinExistence type="inferred from homology"/>
<reference evidence="4 5" key="1">
    <citation type="submission" date="2021-12" db="EMBL/GenBank/DDBJ databases">
        <title>Genomic and phenotypic characterization of three Burkholderia contaminans isolates recovered from different sources.</title>
        <authorList>
            <person name="Lopez De Volder A."/>
            <person name="Fan Y."/>
            <person name="Nunvar J."/>
            <person name="Herrera T."/>
            <person name="Timp W."/>
            <person name="Degrossi J."/>
        </authorList>
    </citation>
    <scope>NUCLEOTIDE SEQUENCE [LARGE SCALE GENOMIC DNA]</scope>
    <source>
        <strain evidence="4 5">LMG 23361</strain>
    </source>
</reference>
<dbReference type="CDD" id="cd24098">
    <property type="entry name" value="ASKHA_NBD_TobZ_N"/>
    <property type="match status" value="1"/>
</dbReference>
<dbReference type="InterPro" id="IPR003696">
    <property type="entry name" value="Carbtransf_dom"/>
</dbReference>
<dbReference type="InterPro" id="IPR031730">
    <property type="entry name" value="Carbam_trans_C"/>
</dbReference>
<dbReference type="RefSeq" id="WP_039353627.1">
    <property type="nucleotide sequence ID" value="NZ_AP018359.1"/>
</dbReference>
<dbReference type="Gene3D" id="3.90.870.20">
    <property type="entry name" value="Carbamoyltransferase, C-terminal domain"/>
    <property type="match status" value="1"/>
</dbReference>
<evidence type="ECO:0000259" key="3">
    <source>
        <dbReference type="Pfam" id="PF16861"/>
    </source>
</evidence>
<evidence type="ECO:0000256" key="1">
    <source>
        <dbReference type="ARBA" id="ARBA00006129"/>
    </source>
</evidence>
<feature type="domain" description="Carbamoyltransferase C-terminal" evidence="3">
    <location>
        <begin position="399"/>
        <end position="568"/>
    </location>
</feature>
<dbReference type="AlphaFoldDB" id="A0A1E3FS13"/>
<dbReference type="Pfam" id="PF16861">
    <property type="entry name" value="Carbam_trans_C"/>
    <property type="match status" value="1"/>
</dbReference>
<dbReference type="Proteomes" id="UP001220209">
    <property type="component" value="Chromosome 3"/>
</dbReference>
<evidence type="ECO:0000259" key="2">
    <source>
        <dbReference type="Pfam" id="PF02543"/>
    </source>
</evidence>
<dbReference type="SUPFAM" id="SSF53067">
    <property type="entry name" value="Actin-like ATPase domain"/>
    <property type="match status" value="1"/>
</dbReference>
<organism evidence="4 5">
    <name type="scientific">Burkholderia contaminans</name>
    <dbReference type="NCBI Taxonomy" id="488447"/>
    <lineage>
        <taxon>Bacteria</taxon>
        <taxon>Pseudomonadati</taxon>
        <taxon>Pseudomonadota</taxon>
        <taxon>Betaproteobacteria</taxon>
        <taxon>Burkholderiales</taxon>
        <taxon>Burkholderiaceae</taxon>
        <taxon>Burkholderia</taxon>
        <taxon>Burkholderia cepacia complex</taxon>
    </lineage>
</organism>
<sequence>MISIGISALAHDPAIAIVRDGEILYAVEEERVSRVKGEWCFPHRALDHALGYCGIALKDVTDVAYYWNDLGSLPEAFRAEARSLLDLRVPTVRRLLRRIVATSSNRKLTQIVRKRWDNRDVPSVRFVDHHHAHAHYAFSVSGFERALVVVLDGRGENASASVYVGEDSGLTLTDRTYMPASLGFVYGAITQHLGFRPASDEYRVMGLAPYGVARESLDRFFERLLRCERGRLIVDHRYTDYQRSEHLDRPWLNSRAFEWLGPPRLRDQPVEPHHADIARALQARYEAVAFAFLKGYKERHPHLPLVLAGGCAMNSVFNGKLVRSGLFERVFVPAAPGDQGAAIGAALSSFSHRQTRPHVASNRSARLGPEFSREAIIAALKDAALPFTEPADLVAEIAGLMATGQIGGLFEGRMEFGPRALGGRSIIADPRPRAMRDRINAAVKFREPFRPFAASILAPRIAEYVDAACDFESPYMNMVMPVRPKWRDAIAAVCHVDGSCRFQTVSSRESFIYRLIEAFDAVTGIPMILNTSFNQNGEPIVMSPSDAISCFARTSLDFLVIDDFLVRREPPS</sequence>
<name>A0A1E3FS13_9BURK</name>
<dbReference type="GO" id="GO:0003824">
    <property type="term" value="F:catalytic activity"/>
    <property type="evidence" value="ECO:0007669"/>
    <property type="project" value="InterPro"/>
</dbReference>
<dbReference type="InterPro" id="IPR038152">
    <property type="entry name" value="Carbam_trans_C_sf"/>
</dbReference>
<comment type="similarity">
    <text evidence="1">Belongs to the NodU/CmcH family.</text>
</comment>
<dbReference type="InterPro" id="IPR043129">
    <property type="entry name" value="ATPase_NBD"/>
</dbReference>
<evidence type="ECO:0000313" key="4">
    <source>
        <dbReference type="EMBL" id="WFN22724.1"/>
    </source>
</evidence>
<dbReference type="GeneID" id="93195499"/>
<dbReference type="Pfam" id="PF02543">
    <property type="entry name" value="Carbam_trans_N"/>
    <property type="match status" value="1"/>
</dbReference>
<dbReference type="PANTHER" id="PTHR34847:SF1">
    <property type="entry name" value="NODULATION PROTEIN U"/>
    <property type="match status" value="1"/>
</dbReference>
<dbReference type="InterPro" id="IPR051338">
    <property type="entry name" value="NodU/CmcH_Carbamoyltrnsfr"/>
</dbReference>
<gene>
    <name evidence="4" type="ORF">LXE91_32675</name>
</gene>
<dbReference type="EMBL" id="CP090642">
    <property type="protein sequence ID" value="WFN22724.1"/>
    <property type="molecule type" value="Genomic_DNA"/>
</dbReference>
<evidence type="ECO:0000313" key="5">
    <source>
        <dbReference type="Proteomes" id="UP001220209"/>
    </source>
</evidence>
<feature type="domain" description="Carbamoyltransferase" evidence="2">
    <location>
        <begin position="4"/>
        <end position="347"/>
    </location>
</feature>
<protein>
    <submittedName>
        <fullName evidence="4">Uncharacterized protein</fullName>
    </submittedName>
</protein>
<accession>A0A1E3FS13</accession>
<dbReference type="Gene3D" id="3.30.420.40">
    <property type="match status" value="2"/>
</dbReference>